<dbReference type="GO" id="GO:0005524">
    <property type="term" value="F:ATP binding"/>
    <property type="evidence" value="ECO:0007669"/>
    <property type="project" value="UniProtKB-KW"/>
</dbReference>
<evidence type="ECO:0000256" key="1">
    <source>
        <dbReference type="ARBA" id="ARBA00010688"/>
    </source>
</evidence>
<evidence type="ECO:0000256" key="4">
    <source>
        <dbReference type="ARBA" id="ARBA00022777"/>
    </source>
</evidence>
<proteinExistence type="inferred from homology"/>
<reference evidence="7" key="1">
    <citation type="submission" date="2019-08" db="EMBL/GenBank/DDBJ databases">
        <authorList>
            <person name="Kucharzyk K."/>
            <person name="Murdoch R.W."/>
            <person name="Higgins S."/>
            <person name="Loffler F."/>
        </authorList>
    </citation>
    <scope>NUCLEOTIDE SEQUENCE</scope>
</reference>
<evidence type="ECO:0000259" key="6">
    <source>
        <dbReference type="Pfam" id="PF00294"/>
    </source>
</evidence>
<gene>
    <name evidence="7" type="primary">kdgK_4</name>
    <name evidence="7" type="ORF">SDC9_41773</name>
</gene>
<dbReference type="AlphaFoldDB" id="A0A644VW26"/>
<dbReference type="SUPFAM" id="SSF53613">
    <property type="entry name" value="Ribokinase-like"/>
    <property type="match status" value="1"/>
</dbReference>
<protein>
    <submittedName>
        <fullName evidence="7">2-dehydro-3-deoxygluconokinase</fullName>
        <ecNumber evidence="7">2.7.1.45</ecNumber>
    </submittedName>
</protein>
<dbReference type="PRINTS" id="PR00990">
    <property type="entry name" value="RIBOKINASE"/>
</dbReference>
<keyword evidence="3" id="KW-0547">Nucleotide-binding</keyword>
<dbReference type="PANTHER" id="PTHR43085:SF1">
    <property type="entry name" value="PSEUDOURIDINE KINASE-RELATED"/>
    <property type="match status" value="1"/>
</dbReference>
<keyword evidence="2 7" id="KW-0808">Transferase</keyword>
<dbReference type="GO" id="GO:0006000">
    <property type="term" value="P:fructose metabolic process"/>
    <property type="evidence" value="ECO:0007669"/>
    <property type="project" value="UniProtKB-ARBA"/>
</dbReference>
<comment type="similarity">
    <text evidence="1">Belongs to the carbohydrate kinase PfkB family.</text>
</comment>
<dbReference type="InterPro" id="IPR002139">
    <property type="entry name" value="Ribo/fructo_kinase"/>
</dbReference>
<dbReference type="GO" id="GO:0008865">
    <property type="term" value="F:fructokinase activity"/>
    <property type="evidence" value="ECO:0007669"/>
    <property type="project" value="UniProtKB-ARBA"/>
</dbReference>
<dbReference type="PROSITE" id="PS00584">
    <property type="entry name" value="PFKB_KINASES_2"/>
    <property type="match status" value="1"/>
</dbReference>
<dbReference type="Gene3D" id="3.40.1190.20">
    <property type="match status" value="1"/>
</dbReference>
<dbReference type="Pfam" id="PF00294">
    <property type="entry name" value="PfkB"/>
    <property type="match status" value="1"/>
</dbReference>
<sequence>MAEGGAGQTEVYGVLCFGECNIDVITPIDEIPVKGGCTFSSRAEINVGGSMLNTASALKALDMRVSIISKIGRDLFGDIAFEYVEKCGIETDKIIRSDYQTGLAIGLVEPDGEKRWFAVRKNAADIHVLPEEVKDFAIPEYLFLSGVEIVEGRESREAALSLAEKAKNMGRQVFLDPNIRVPSWALNADVYDAFEHVLPYTDVLLANEKELIMLGSSENIKTAAMTIIDKGVRCVWLKMGDKGSSYFTAEENLFFGPSDVKAVDTSGAGDAFNAAVIYSISRHFSPAKTGVFANLYAGYTVSKVGTTSALPSKLETANMILKAERQS</sequence>
<dbReference type="PANTHER" id="PTHR43085">
    <property type="entry name" value="HEXOKINASE FAMILY MEMBER"/>
    <property type="match status" value="1"/>
</dbReference>
<keyword evidence="4 7" id="KW-0418">Kinase</keyword>
<keyword evidence="5" id="KW-0067">ATP-binding</keyword>
<evidence type="ECO:0000256" key="2">
    <source>
        <dbReference type="ARBA" id="ARBA00022679"/>
    </source>
</evidence>
<evidence type="ECO:0000313" key="7">
    <source>
        <dbReference type="EMBL" id="MPL95601.1"/>
    </source>
</evidence>
<accession>A0A644VW26</accession>
<dbReference type="CDD" id="cd01166">
    <property type="entry name" value="KdgK"/>
    <property type="match status" value="1"/>
</dbReference>
<dbReference type="InterPro" id="IPR011611">
    <property type="entry name" value="PfkB_dom"/>
</dbReference>
<dbReference type="GO" id="GO:0008673">
    <property type="term" value="F:2-dehydro-3-deoxygluconokinase activity"/>
    <property type="evidence" value="ECO:0007669"/>
    <property type="project" value="UniProtKB-EC"/>
</dbReference>
<dbReference type="EC" id="2.7.1.45" evidence="7"/>
<dbReference type="InterPro" id="IPR050306">
    <property type="entry name" value="PfkB_Carbo_kinase"/>
</dbReference>
<organism evidence="7">
    <name type="scientific">bioreactor metagenome</name>
    <dbReference type="NCBI Taxonomy" id="1076179"/>
    <lineage>
        <taxon>unclassified sequences</taxon>
        <taxon>metagenomes</taxon>
        <taxon>ecological metagenomes</taxon>
    </lineage>
</organism>
<evidence type="ECO:0000256" key="3">
    <source>
        <dbReference type="ARBA" id="ARBA00022741"/>
    </source>
</evidence>
<comment type="caution">
    <text evidence="7">The sequence shown here is derived from an EMBL/GenBank/DDBJ whole genome shotgun (WGS) entry which is preliminary data.</text>
</comment>
<dbReference type="InterPro" id="IPR029056">
    <property type="entry name" value="Ribokinase-like"/>
</dbReference>
<name>A0A644VW26_9ZZZZ</name>
<dbReference type="InterPro" id="IPR002173">
    <property type="entry name" value="Carboh/pur_kinase_PfkB_CS"/>
</dbReference>
<dbReference type="EMBL" id="VSSQ01000474">
    <property type="protein sequence ID" value="MPL95601.1"/>
    <property type="molecule type" value="Genomic_DNA"/>
</dbReference>
<feature type="domain" description="Carbohydrate kinase PfkB" evidence="6">
    <location>
        <begin position="14"/>
        <end position="312"/>
    </location>
</feature>
<evidence type="ECO:0000256" key="5">
    <source>
        <dbReference type="ARBA" id="ARBA00022840"/>
    </source>
</evidence>